<evidence type="ECO:0000256" key="1">
    <source>
        <dbReference type="SAM" id="MobiDB-lite"/>
    </source>
</evidence>
<dbReference type="EMBL" id="CP034563">
    <property type="protein sequence ID" value="AZQ64819.1"/>
    <property type="molecule type" value="Genomic_DNA"/>
</dbReference>
<evidence type="ECO:0000313" key="3">
    <source>
        <dbReference type="Proteomes" id="UP000267268"/>
    </source>
</evidence>
<feature type="region of interest" description="Disordered" evidence="1">
    <location>
        <begin position="195"/>
        <end position="220"/>
    </location>
</feature>
<protein>
    <submittedName>
        <fullName evidence="2">Uncharacterized protein</fullName>
    </submittedName>
</protein>
<gene>
    <name evidence="2" type="ORF">EI427_21580</name>
</gene>
<proteinExistence type="predicted"/>
<sequence>MNMAGIEKQGTPDHKFQYNGKEKQKVIGFIDSDGRSPDDIIIITLNSSRGNRHSVNVIEKEGRDRIYVNRSSRLTYMGSTDNGSSKSYTNGNELKGDFTTASGYSYGASDVMYGIGSDISQAFGTSDNIPVGVRLTGTSYNQEGVKTKASLYLGESDTGWFSDKNISKNTTPMAGKMAGSLYSMFGVLTEMLSWPGTNGSNNEPKSQPDKKKTSNSNSIVLDTIEAKPGIRYPYSRPMIERSLNEYDEIIERHIKLNKHNNEEYTN</sequence>
<dbReference type="Proteomes" id="UP000267268">
    <property type="component" value="Chromosome 2"/>
</dbReference>
<keyword evidence="3" id="KW-1185">Reference proteome</keyword>
<dbReference type="RefSeq" id="WP_126618912.1">
    <property type="nucleotide sequence ID" value="NZ_CP034563.1"/>
</dbReference>
<name>A0A3Q9FUF4_9BACT</name>
<accession>A0A3Q9FUF4</accession>
<dbReference type="KEGG" id="fll:EI427_21580"/>
<dbReference type="OrthoDB" id="976756at2"/>
<feature type="compositionally biased region" description="Polar residues" evidence="1">
    <location>
        <begin position="195"/>
        <end position="205"/>
    </location>
</feature>
<reference evidence="2 3" key="1">
    <citation type="submission" date="2018-12" db="EMBL/GenBank/DDBJ databases">
        <title>Flammeovirga pectinis sp. nov., isolated from the gut of the Korean scallop, Patinopecten yessoensis.</title>
        <authorList>
            <person name="Bae J.-W."/>
            <person name="Jeong Y.-S."/>
            <person name="Kang W."/>
        </authorList>
    </citation>
    <scope>NUCLEOTIDE SEQUENCE [LARGE SCALE GENOMIC DNA]</scope>
    <source>
        <strain evidence="2 3">L12M1</strain>
    </source>
</reference>
<evidence type="ECO:0000313" key="2">
    <source>
        <dbReference type="EMBL" id="AZQ64819.1"/>
    </source>
</evidence>
<dbReference type="AlphaFoldDB" id="A0A3Q9FUF4"/>
<organism evidence="2 3">
    <name type="scientific">Flammeovirga pectinis</name>
    <dbReference type="NCBI Taxonomy" id="2494373"/>
    <lineage>
        <taxon>Bacteria</taxon>
        <taxon>Pseudomonadati</taxon>
        <taxon>Bacteroidota</taxon>
        <taxon>Cytophagia</taxon>
        <taxon>Cytophagales</taxon>
        <taxon>Flammeovirgaceae</taxon>
        <taxon>Flammeovirga</taxon>
    </lineage>
</organism>